<dbReference type="AlphaFoldDB" id="A0A9Q3D0Q7"/>
<keyword evidence="3" id="KW-1185">Reference proteome</keyword>
<dbReference type="EMBL" id="AVOT02011648">
    <property type="protein sequence ID" value="MBW0492560.1"/>
    <property type="molecule type" value="Genomic_DNA"/>
</dbReference>
<reference evidence="2" key="1">
    <citation type="submission" date="2021-03" db="EMBL/GenBank/DDBJ databases">
        <title>Draft genome sequence of rust myrtle Austropuccinia psidii MF-1, a brazilian biotype.</title>
        <authorList>
            <person name="Quecine M.C."/>
            <person name="Pachon D.M.R."/>
            <person name="Bonatelli M.L."/>
            <person name="Correr F.H."/>
            <person name="Franceschini L.M."/>
            <person name="Leite T.F."/>
            <person name="Margarido G.R.A."/>
            <person name="Almeida C.A."/>
            <person name="Ferrarezi J.A."/>
            <person name="Labate C.A."/>
        </authorList>
    </citation>
    <scope>NUCLEOTIDE SEQUENCE</scope>
    <source>
        <strain evidence="2">MF-1</strain>
    </source>
</reference>
<feature type="compositionally biased region" description="Basic and acidic residues" evidence="1">
    <location>
        <begin position="16"/>
        <end position="27"/>
    </location>
</feature>
<evidence type="ECO:0000256" key="1">
    <source>
        <dbReference type="SAM" id="MobiDB-lite"/>
    </source>
</evidence>
<proteinExistence type="predicted"/>
<protein>
    <submittedName>
        <fullName evidence="2">Uncharacterized protein</fullName>
    </submittedName>
</protein>
<dbReference type="Proteomes" id="UP000765509">
    <property type="component" value="Unassembled WGS sequence"/>
</dbReference>
<feature type="compositionally biased region" description="Low complexity" evidence="1">
    <location>
        <begin position="36"/>
        <end position="49"/>
    </location>
</feature>
<evidence type="ECO:0000313" key="2">
    <source>
        <dbReference type="EMBL" id="MBW0492560.1"/>
    </source>
</evidence>
<name>A0A9Q3D0Q7_9BASI</name>
<organism evidence="2 3">
    <name type="scientific">Austropuccinia psidii MF-1</name>
    <dbReference type="NCBI Taxonomy" id="1389203"/>
    <lineage>
        <taxon>Eukaryota</taxon>
        <taxon>Fungi</taxon>
        <taxon>Dikarya</taxon>
        <taxon>Basidiomycota</taxon>
        <taxon>Pucciniomycotina</taxon>
        <taxon>Pucciniomycetes</taxon>
        <taxon>Pucciniales</taxon>
        <taxon>Sphaerophragmiaceae</taxon>
        <taxon>Austropuccinia</taxon>
    </lineage>
</organism>
<feature type="region of interest" description="Disordered" evidence="1">
    <location>
        <begin position="1"/>
        <end position="83"/>
    </location>
</feature>
<gene>
    <name evidence="2" type="ORF">O181_032275</name>
</gene>
<sequence>MSPIHLRNLGIPSNQPEDRQGRFREPQTRGLEGYGSSSSTPPTPQISIPMEHGQQKIQPSFTLRRTGRILPEGMSQRDTLQRS</sequence>
<comment type="caution">
    <text evidence="2">The sequence shown here is derived from an EMBL/GenBank/DDBJ whole genome shotgun (WGS) entry which is preliminary data.</text>
</comment>
<evidence type="ECO:0000313" key="3">
    <source>
        <dbReference type="Proteomes" id="UP000765509"/>
    </source>
</evidence>
<accession>A0A9Q3D0Q7</accession>